<feature type="non-terminal residue" evidence="1">
    <location>
        <position position="1"/>
    </location>
</feature>
<evidence type="ECO:0000313" key="2">
    <source>
        <dbReference type="Proteomes" id="UP001189429"/>
    </source>
</evidence>
<keyword evidence="2" id="KW-1185">Reference proteome</keyword>
<gene>
    <name evidence="1" type="ORF">PCOR1329_LOCUS56407</name>
</gene>
<dbReference type="EMBL" id="CAUYUJ010016943">
    <property type="protein sequence ID" value="CAK0870254.1"/>
    <property type="molecule type" value="Genomic_DNA"/>
</dbReference>
<evidence type="ECO:0000313" key="1">
    <source>
        <dbReference type="EMBL" id="CAK0870254.1"/>
    </source>
</evidence>
<dbReference type="Proteomes" id="UP001189429">
    <property type="component" value="Unassembled WGS sequence"/>
</dbReference>
<proteinExistence type="predicted"/>
<accession>A0ABN9VB58</accession>
<organism evidence="1 2">
    <name type="scientific">Prorocentrum cordatum</name>
    <dbReference type="NCBI Taxonomy" id="2364126"/>
    <lineage>
        <taxon>Eukaryota</taxon>
        <taxon>Sar</taxon>
        <taxon>Alveolata</taxon>
        <taxon>Dinophyceae</taxon>
        <taxon>Prorocentrales</taxon>
        <taxon>Prorocentraceae</taxon>
        <taxon>Prorocentrum</taxon>
    </lineage>
</organism>
<sequence>AAEDAAWEVLLSHETDESEDQSEEMQATITAVLDLVKAFEKVSLHVLWEAGKQLNCNAGVLAVACSYFAKTRRLIVGDSVSSETRTVGAIIAGSTFSVCFLKTVVQSTMGDLVVERPRARWRMCVADLCARVRQQHKYIVNEFSGTIDACFAVFEQLGLKFSVTAQAVAKDMQDRGIPLVRACPYLGVDIVAHGAAAKSGKHYNIMMARSRRLLNVEGSGRKMARGVGLVFKYGLKRSVLHGCECLGMPDYQLRAVILSMRRASWIWPAWHTFVTKEGYELNMMDACPMDVAAMLRKEVQSKLLEDWAKAEEYQRLSPAPLLAPAVAQLRAKEFPQHAKNAAKKAFLGGAWTMAKISQCNIVPTDICLACGTAVGTEHHRYYQREALREQRLQAQAEWQTVAELQDQYCGQEVQSDEDHFTGDIVCDGSKLSYSEWVLERMMPPGRIFTGHKGILEGLQKGERWCTSWKRPHADIWKRIWHKVKDLDLDIGCVKHAKAHRSKTKIGQLEGADLNIAKGNREVDLLAKARA</sequence>
<reference evidence="1" key="1">
    <citation type="submission" date="2023-10" db="EMBL/GenBank/DDBJ databases">
        <authorList>
            <person name="Chen Y."/>
            <person name="Shah S."/>
            <person name="Dougan E. K."/>
            <person name="Thang M."/>
            <person name="Chan C."/>
        </authorList>
    </citation>
    <scope>NUCLEOTIDE SEQUENCE [LARGE SCALE GENOMIC DNA]</scope>
</reference>
<name>A0ABN9VB58_9DINO</name>
<protein>
    <submittedName>
        <fullName evidence="1">Uncharacterized protein</fullName>
    </submittedName>
</protein>
<comment type="caution">
    <text evidence="1">The sequence shown here is derived from an EMBL/GenBank/DDBJ whole genome shotgun (WGS) entry which is preliminary data.</text>
</comment>